<evidence type="ECO:0000313" key="1">
    <source>
        <dbReference type="EMBL" id="KAF0710877.1"/>
    </source>
</evidence>
<accession>A0A6G0VV74</accession>
<dbReference type="Proteomes" id="UP000478052">
    <property type="component" value="Unassembled WGS sequence"/>
</dbReference>
<organism evidence="1 2">
    <name type="scientific">Aphis craccivora</name>
    <name type="common">Cowpea aphid</name>
    <dbReference type="NCBI Taxonomy" id="307492"/>
    <lineage>
        <taxon>Eukaryota</taxon>
        <taxon>Metazoa</taxon>
        <taxon>Ecdysozoa</taxon>
        <taxon>Arthropoda</taxon>
        <taxon>Hexapoda</taxon>
        <taxon>Insecta</taxon>
        <taxon>Pterygota</taxon>
        <taxon>Neoptera</taxon>
        <taxon>Paraneoptera</taxon>
        <taxon>Hemiptera</taxon>
        <taxon>Sternorrhyncha</taxon>
        <taxon>Aphidomorpha</taxon>
        <taxon>Aphidoidea</taxon>
        <taxon>Aphididae</taxon>
        <taxon>Aphidini</taxon>
        <taxon>Aphis</taxon>
        <taxon>Aphis</taxon>
    </lineage>
</organism>
<reference evidence="1 2" key="1">
    <citation type="submission" date="2019-08" db="EMBL/GenBank/DDBJ databases">
        <title>Whole genome of Aphis craccivora.</title>
        <authorList>
            <person name="Voronova N.V."/>
            <person name="Shulinski R.S."/>
            <person name="Bandarenka Y.V."/>
            <person name="Zhorov D.G."/>
            <person name="Warner D."/>
        </authorList>
    </citation>
    <scope>NUCLEOTIDE SEQUENCE [LARGE SCALE GENOMIC DNA]</scope>
    <source>
        <strain evidence="1">180601</strain>
        <tissue evidence="1">Whole Body</tissue>
    </source>
</reference>
<dbReference type="AlphaFoldDB" id="A0A6G0VV74"/>
<name>A0A6G0VV74_APHCR</name>
<keyword evidence="2" id="KW-1185">Reference proteome</keyword>
<gene>
    <name evidence="1" type="ORF">FWK35_00032123</name>
</gene>
<protein>
    <submittedName>
        <fullName evidence="1">Zinc finger MYM-type protein 1-like</fullName>
    </submittedName>
</protein>
<dbReference type="OrthoDB" id="6614514at2759"/>
<proteinExistence type="predicted"/>
<sequence length="55" mass="6559">MYAKSNQEFLEMFEKKTNYSSWYIQNEILNISSNIIKENIIQELKKCGMYALVCD</sequence>
<evidence type="ECO:0000313" key="2">
    <source>
        <dbReference type="Proteomes" id="UP000478052"/>
    </source>
</evidence>
<feature type="non-terminal residue" evidence="1">
    <location>
        <position position="55"/>
    </location>
</feature>
<dbReference type="EMBL" id="VUJU01011494">
    <property type="protein sequence ID" value="KAF0710877.1"/>
    <property type="molecule type" value="Genomic_DNA"/>
</dbReference>
<comment type="caution">
    <text evidence="1">The sequence shown here is derived from an EMBL/GenBank/DDBJ whole genome shotgun (WGS) entry which is preliminary data.</text>
</comment>